<dbReference type="HOGENOM" id="CLU_1190466_0_0_1"/>
<dbReference type="Proteomes" id="UP000030755">
    <property type="component" value="Unassembled WGS sequence"/>
</dbReference>
<name>A0A075B2V9_ROZAC</name>
<proteinExistence type="predicted"/>
<gene>
    <name evidence="1" type="ORF">O9G_005413</name>
</gene>
<dbReference type="AlphaFoldDB" id="A0A075B2V9"/>
<accession>A0A075B2V9</accession>
<reference evidence="1 2" key="1">
    <citation type="journal article" date="2013" name="Curr. Biol.">
        <title>Shared signatures of parasitism and phylogenomics unite Cryptomycota and microsporidia.</title>
        <authorList>
            <person name="James T.Y."/>
            <person name="Pelin A."/>
            <person name="Bonen L."/>
            <person name="Ahrendt S."/>
            <person name="Sain D."/>
            <person name="Corradi N."/>
            <person name="Stajich J.E."/>
        </authorList>
    </citation>
    <scope>NUCLEOTIDE SEQUENCE [LARGE SCALE GENOMIC DNA]</scope>
    <source>
        <strain evidence="1 2">CSF55</strain>
    </source>
</reference>
<organism evidence="1 2">
    <name type="scientific">Rozella allomycis (strain CSF55)</name>
    <dbReference type="NCBI Taxonomy" id="988480"/>
    <lineage>
        <taxon>Eukaryota</taxon>
        <taxon>Fungi</taxon>
        <taxon>Fungi incertae sedis</taxon>
        <taxon>Cryptomycota</taxon>
        <taxon>Cryptomycota incertae sedis</taxon>
        <taxon>Rozella</taxon>
    </lineage>
</organism>
<protein>
    <submittedName>
        <fullName evidence="1">Uncharacterized protein</fullName>
    </submittedName>
</protein>
<evidence type="ECO:0000313" key="2">
    <source>
        <dbReference type="Proteomes" id="UP000030755"/>
    </source>
</evidence>
<keyword evidence="2" id="KW-1185">Reference proteome</keyword>
<dbReference type="EMBL" id="KE560874">
    <property type="protein sequence ID" value="EPZ35103.1"/>
    <property type="molecule type" value="Genomic_DNA"/>
</dbReference>
<sequence>MIQAPKSVSATVLMSCEHFSDEAKCFTCHPNLKPTPCDHFFNPKKCWVCYPNSKRSTKKKGKAKANAADAEDDSNKSASEAYMSFLFDSGSNIHLTNPLSCITNTRPSPITISTAGQSTISKKSVGRLKYVSNIENAHYCPQVSKSIISAGRLCDAGSIVMLNEKRCYVLKATDEIFGAIEFIDVARLVGSSIVTGLVVDNKLSEDVKNFDCISCIHGKATRIPFSLGVSTKA</sequence>
<evidence type="ECO:0000313" key="1">
    <source>
        <dbReference type="EMBL" id="EPZ35103.1"/>
    </source>
</evidence>